<dbReference type="InterPro" id="IPR010930">
    <property type="entry name" value="Flg_bb/hook_C_dom"/>
</dbReference>
<dbReference type="InterPro" id="IPR001444">
    <property type="entry name" value="Flag_bb_rod_N"/>
</dbReference>
<keyword evidence="5" id="KW-0964">Secreted</keyword>
<protein>
    <recommendedName>
        <fullName evidence="4">Flagellar hook-associated protein 1</fullName>
    </recommendedName>
</protein>
<evidence type="ECO:0000256" key="7">
    <source>
        <dbReference type="SAM" id="SignalP"/>
    </source>
</evidence>
<accession>A0ABZ0D315</accession>
<evidence type="ECO:0000256" key="1">
    <source>
        <dbReference type="ARBA" id="ARBA00004365"/>
    </source>
</evidence>
<feature type="domain" description="Flagellar hook-associated protein FlgK helical" evidence="11">
    <location>
        <begin position="94"/>
        <end position="329"/>
    </location>
</feature>
<feature type="domain" description="Flagellar hook-associated protein 1 D2-like" evidence="10">
    <location>
        <begin position="338"/>
        <end position="420"/>
    </location>
</feature>
<name>A0ABZ0D315_9BURK</name>
<dbReference type="InterPro" id="IPR053927">
    <property type="entry name" value="FlgK_helical"/>
</dbReference>
<dbReference type="NCBIfam" id="TIGR02492">
    <property type="entry name" value="flgK_ends"/>
    <property type="match status" value="1"/>
</dbReference>
<dbReference type="RefSeq" id="WP_316702769.1">
    <property type="nucleotide sequence ID" value="NZ_CP136336.1"/>
</dbReference>
<evidence type="ECO:0000256" key="6">
    <source>
        <dbReference type="ARBA" id="ARBA00023143"/>
    </source>
</evidence>
<dbReference type="PRINTS" id="PR01005">
    <property type="entry name" value="FLGHOOKAP1"/>
</dbReference>
<feature type="signal peptide" evidence="7">
    <location>
        <begin position="1"/>
        <end position="15"/>
    </location>
</feature>
<dbReference type="Pfam" id="PF21158">
    <property type="entry name" value="flgK_1st_1"/>
    <property type="match status" value="1"/>
</dbReference>
<keyword evidence="12" id="KW-0969">Cilium</keyword>
<keyword evidence="13" id="KW-1185">Reference proteome</keyword>
<feature type="domain" description="Flagellar basal body rod protein N-terminal" evidence="8">
    <location>
        <begin position="9"/>
        <end position="36"/>
    </location>
</feature>
<feature type="chain" id="PRO_5047352746" description="Flagellar hook-associated protein 1" evidence="7">
    <location>
        <begin position="16"/>
        <end position="655"/>
    </location>
</feature>
<dbReference type="InterPro" id="IPR002371">
    <property type="entry name" value="FlgK"/>
</dbReference>
<dbReference type="EMBL" id="CP136336">
    <property type="protein sequence ID" value="WOB09896.1"/>
    <property type="molecule type" value="Genomic_DNA"/>
</dbReference>
<dbReference type="InterPro" id="IPR019776">
    <property type="entry name" value="Flagellar_basal_body_rod_CS"/>
</dbReference>
<dbReference type="Pfam" id="PF00460">
    <property type="entry name" value="Flg_bb_rod"/>
    <property type="match status" value="1"/>
</dbReference>
<feature type="domain" description="Flagellar basal-body/hook protein C-terminal" evidence="9">
    <location>
        <begin position="614"/>
        <end position="651"/>
    </location>
</feature>
<evidence type="ECO:0000313" key="12">
    <source>
        <dbReference type="EMBL" id="WOB09896.1"/>
    </source>
</evidence>
<dbReference type="Pfam" id="PF06429">
    <property type="entry name" value="Flg_bbr_C"/>
    <property type="match status" value="1"/>
</dbReference>
<evidence type="ECO:0000256" key="2">
    <source>
        <dbReference type="ARBA" id="ARBA00004613"/>
    </source>
</evidence>
<reference evidence="12 13" key="1">
    <citation type="submission" date="2023-10" db="EMBL/GenBank/DDBJ databases">
        <title>Bacteria for the degradation of biodegradable plastic PBAT(Polybutylene adipate terephthalate).</title>
        <authorList>
            <person name="Weon H.-Y."/>
            <person name="Yeon J."/>
        </authorList>
    </citation>
    <scope>NUCLEOTIDE SEQUENCE [LARGE SCALE GENOMIC DNA]</scope>
    <source>
        <strain evidence="12 13">SBD 7-3</strain>
    </source>
</reference>
<evidence type="ECO:0000259" key="8">
    <source>
        <dbReference type="Pfam" id="PF00460"/>
    </source>
</evidence>
<evidence type="ECO:0000256" key="4">
    <source>
        <dbReference type="ARBA" id="ARBA00016244"/>
    </source>
</evidence>
<keyword evidence="12" id="KW-0282">Flagellum</keyword>
<dbReference type="PROSITE" id="PS00588">
    <property type="entry name" value="FLAGELLA_BB_ROD"/>
    <property type="match status" value="1"/>
</dbReference>
<evidence type="ECO:0000313" key="13">
    <source>
        <dbReference type="Proteomes" id="UP001303946"/>
    </source>
</evidence>
<keyword evidence="12" id="KW-0966">Cell projection</keyword>
<keyword evidence="6" id="KW-0975">Bacterial flagellum</keyword>
<organism evidence="12 13">
    <name type="scientific">Piscinibacter gummiphilus</name>
    <dbReference type="NCBI Taxonomy" id="946333"/>
    <lineage>
        <taxon>Bacteria</taxon>
        <taxon>Pseudomonadati</taxon>
        <taxon>Pseudomonadota</taxon>
        <taxon>Betaproteobacteria</taxon>
        <taxon>Burkholderiales</taxon>
        <taxon>Sphaerotilaceae</taxon>
        <taxon>Piscinibacter</taxon>
    </lineage>
</organism>
<evidence type="ECO:0000259" key="11">
    <source>
        <dbReference type="Pfam" id="PF22638"/>
    </source>
</evidence>
<evidence type="ECO:0000259" key="10">
    <source>
        <dbReference type="Pfam" id="PF21158"/>
    </source>
</evidence>
<evidence type="ECO:0000256" key="5">
    <source>
        <dbReference type="ARBA" id="ARBA00022525"/>
    </source>
</evidence>
<dbReference type="Proteomes" id="UP001303946">
    <property type="component" value="Chromosome"/>
</dbReference>
<proteinExistence type="inferred from homology"/>
<dbReference type="InterPro" id="IPR049119">
    <property type="entry name" value="FlgK_D2-like"/>
</dbReference>
<dbReference type="Pfam" id="PF22638">
    <property type="entry name" value="FlgK_D1"/>
    <property type="match status" value="1"/>
</dbReference>
<dbReference type="PANTHER" id="PTHR30033">
    <property type="entry name" value="FLAGELLAR HOOK-ASSOCIATED PROTEIN 1"/>
    <property type="match status" value="1"/>
</dbReference>
<sequence length="655" mass="67408">MGASTLMGIGTRAMAANFAALQTVGNNIANANTQGYSRQEVQLETAKGQYTGAGFFGQGVNVATVVRSYDRFLTTQAATTNSIAEADAARLDQLTQLENVMPLGEAGLGHAARQMLDAFVDVANNPQDASARQVVVTRARELAARFQSAGDQLNTLQTGVSQDLRSNIDSVNSLARRVADLNRQISALNGAGHTPNDLLDQRDQLVSEISGYINVTTIEANDGSMGLFIGGGQSLVLGSNTNTLIAAPDQFDPAKTQLALQEGGVSRLVPNNAIAGGRIAGLVRFQNEDLTAARNLLGQMAVAISGAVNQQQSLGLDGGQPARAGDPLFSVGAPRTLASTENVGDATFSLAVSDFTHVQASDYELRFDGTNYSLTRLSDGSAVQGSPFDAATLAAGVQVEGMTLQMTAGTASAGDRFLLQAVGTAAPNMRSVMTDPRGIAAASAVTSSFSTNNTGTARMAALGVVDAAAYDATQSVRITFNNDTGDYNYDMLDASNAVVASGTGTWTAGNPILLNGFSLSLSGVPRSGDVIDVGPTTAPGANNGNANAFVALGSSAFIGATTLSNGTLVPGRNITDAYASALSDIGVRVQSARSSVNVSSAMAQTAEAARANKAGVNLDEEAARLIQFQQSYQAAAKMLQVATSVFDTLLEMTGG</sequence>
<dbReference type="PANTHER" id="PTHR30033:SF1">
    <property type="entry name" value="FLAGELLAR HOOK-ASSOCIATED PROTEIN 1"/>
    <property type="match status" value="1"/>
</dbReference>
<keyword evidence="7" id="KW-0732">Signal</keyword>
<evidence type="ECO:0000259" key="9">
    <source>
        <dbReference type="Pfam" id="PF06429"/>
    </source>
</evidence>
<gene>
    <name evidence="12" type="primary">flgK</name>
    <name evidence="12" type="ORF">RXV79_07460</name>
</gene>
<comment type="similarity">
    <text evidence="3">Belongs to the flagella basal body rod proteins family.</text>
</comment>
<comment type="subcellular location">
    <subcellularLocation>
        <location evidence="1">Bacterial flagellum</location>
    </subcellularLocation>
    <subcellularLocation>
        <location evidence="2">Secreted</location>
    </subcellularLocation>
</comment>
<dbReference type="SUPFAM" id="SSF64518">
    <property type="entry name" value="Phase 1 flagellin"/>
    <property type="match status" value="2"/>
</dbReference>
<evidence type="ECO:0000256" key="3">
    <source>
        <dbReference type="ARBA" id="ARBA00009677"/>
    </source>
</evidence>